<protein>
    <submittedName>
        <fullName evidence="5">Amino acid adenylation domain-containing protein</fullName>
    </submittedName>
    <submittedName>
        <fullName evidence="3">CcbC</fullName>
    </submittedName>
</protein>
<dbReference type="EMBL" id="GQ844764">
    <property type="protein sequence ID" value="ADB92568.1"/>
    <property type="molecule type" value="Genomic_DNA"/>
</dbReference>
<accession>D2X5V8</accession>
<proteinExistence type="predicted"/>
<dbReference type="InterPro" id="IPR010071">
    <property type="entry name" value="AA_adenyl_dom"/>
</dbReference>
<evidence type="ECO:0000313" key="4">
    <source>
        <dbReference type="EMBL" id="ADB92568.1"/>
    </source>
</evidence>
<evidence type="ECO:0000313" key="3">
    <source>
        <dbReference type="EMBL" id="ADB03652.1"/>
    </source>
</evidence>
<dbReference type="EMBL" id="GQ912700">
    <property type="protein sequence ID" value="ADB03652.1"/>
    <property type="molecule type" value="Genomic_DNA"/>
</dbReference>
<dbReference type="InterPro" id="IPR045851">
    <property type="entry name" value="AMP-bd_C_sf"/>
</dbReference>
<dbReference type="InterPro" id="IPR000873">
    <property type="entry name" value="AMP-dep_synth/lig_dom"/>
</dbReference>
<dbReference type="GO" id="GO:0031177">
    <property type="term" value="F:phosphopantetheine binding"/>
    <property type="evidence" value="ECO:0007669"/>
    <property type="project" value="TreeGrafter"/>
</dbReference>
<evidence type="ECO:0000259" key="2">
    <source>
        <dbReference type="Pfam" id="PF13193"/>
    </source>
</evidence>
<dbReference type="Gene3D" id="3.30.300.30">
    <property type="match status" value="1"/>
</dbReference>
<dbReference type="InterPro" id="IPR025110">
    <property type="entry name" value="AMP-bd_C"/>
</dbReference>
<sequence length="505" mass="53273">MNTSTVRNSLSTLLADTAAATPGATALREPGGDTTYRDLAALAGGIQTALAEAGVRPGDRVAVLAPQTAAAVAAVHAVLSAGAAYVPLDPASPPARWAAVCGMSTPRAVVGTRDALAKLTAELPHLATVDLEAPWPEAPLAPVEREAADLGAVLPTSGSTGVPKGVAISREALLAFASWMVDTFEVGADDVIAGFSPLHFDVSVFSLFGAALTGAALAPAPPQLAGFPHELASWADDAGITVWYSVPYPLARLGTLDAVVLEQRLGRLRCVCFAGEVFPHRQLATLMSKMPWVRYTNLYGPTETNVCTFEQVLAPPDEAIAIGSPACGAECWVERDGERVDTEGAVGELIVAGPTVADGYWGNEDETARRFRFGREYRSGRAYATGDQVRILPDGRYAYLGRQDHMVKIRGQRLELEEVESVLGTADGVTGCCVVAVTPPGRPALLCAAVVGDQLDHAALRSHCRGRLPSWAIPQRFLEVPAIPLTSTGKTDRQEVRRRVMAELV</sequence>
<gene>
    <name evidence="3" type="primary">ccbC</name>
    <name evidence="5" type="ORF">HDA41_002773</name>
</gene>
<dbReference type="PANTHER" id="PTHR45527:SF1">
    <property type="entry name" value="FATTY ACID SYNTHASE"/>
    <property type="match status" value="1"/>
</dbReference>
<dbReference type="SUPFAM" id="SSF56801">
    <property type="entry name" value="Acetyl-CoA synthetase-like"/>
    <property type="match status" value="1"/>
</dbReference>
<organism evidence="3">
    <name type="scientific">Streptomyces caelestis</name>
    <dbReference type="NCBI Taxonomy" id="36816"/>
    <lineage>
        <taxon>Bacteria</taxon>
        <taxon>Bacillati</taxon>
        <taxon>Actinomycetota</taxon>
        <taxon>Actinomycetes</taxon>
        <taxon>Kitasatosporales</taxon>
        <taxon>Streptomycetaceae</taxon>
        <taxon>Streptomyces</taxon>
    </lineage>
</organism>
<dbReference type="RefSeq" id="WP_184983845.1">
    <property type="nucleotide sequence ID" value="NZ_JACHNE010000001.1"/>
</dbReference>
<dbReference type="GO" id="GO:0043041">
    <property type="term" value="P:amino acid activation for nonribosomal peptide biosynthetic process"/>
    <property type="evidence" value="ECO:0007669"/>
    <property type="project" value="TreeGrafter"/>
</dbReference>
<dbReference type="GO" id="GO:0005737">
    <property type="term" value="C:cytoplasm"/>
    <property type="evidence" value="ECO:0007669"/>
    <property type="project" value="TreeGrafter"/>
</dbReference>
<dbReference type="GO" id="GO:0044550">
    <property type="term" value="P:secondary metabolite biosynthetic process"/>
    <property type="evidence" value="ECO:0007669"/>
    <property type="project" value="TreeGrafter"/>
</dbReference>
<dbReference type="NCBIfam" id="TIGR01733">
    <property type="entry name" value="AA-adenyl-dom"/>
    <property type="match status" value="1"/>
</dbReference>
<name>D2X5V8_9ACTN</name>
<dbReference type="PANTHER" id="PTHR45527">
    <property type="entry name" value="NONRIBOSOMAL PEPTIDE SYNTHETASE"/>
    <property type="match status" value="1"/>
</dbReference>
<dbReference type="InterPro" id="IPR020845">
    <property type="entry name" value="AMP-binding_CS"/>
</dbReference>
<reference evidence="5 6" key="3">
    <citation type="submission" date="2020-08" db="EMBL/GenBank/DDBJ databases">
        <title>Sequencing the genomes of 1000 actinobacteria strains.</title>
        <authorList>
            <person name="Klenk H.-P."/>
        </authorList>
    </citation>
    <scope>NUCLEOTIDE SEQUENCE [LARGE SCALE GENOMIC DNA]</scope>
    <source>
        <strain evidence="5 6">DSM 40084</strain>
    </source>
</reference>
<evidence type="ECO:0000313" key="5">
    <source>
        <dbReference type="EMBL" id="MBB5794809.1"/>
    </source>
</evidence>
<feature type="domain" description="AMP-dependent synthetase/ligase" evidence="1">
    <location>
        <begin position="15"/>
        <end position="361"/>
    </location>
</feature>
<dbReference type="EMBL" id="JACHNE010000001">
    <property type="protein sequence ID" value="MBB5794809.1"/>
    <property type="molecule type" value="Genomic_DNA"/>
</dbReference>
<reference evidence="3" key="1">
    <citation type="submission" date="2009-09" db="EMBL/GenBank/DDBJ databases">
        <title>Adaptation of L-proline adenylation domain to rare substrate 4-propyl-L-proline in evolution of lincosamide antibiotics.</title>
        <authorList>
            <person name="Kadlcik S."/>
            <person name="Chalupska D."/>
            <person name="Gazak R."/>
            <person name="Kopecky J."/>
            <person name="Kucera T."/>
            <person name="Koberska M."/>
            <person name="Ulanova D."/>
            <person name="Spizek J."/>
            <person name="Janata J."/>
        </authorList>
    </citation>
    <scope>NUCLEOTIDE SEQUENCE</scope>
    <source>
        <strain evidence="3">ATCC 15084</strain>
    </source>
</reference>
<dbReference type="Pfam" id="PF13193">
    <property type="entry name" value="AMP-binding_C"/>
    <property type="match status" value="1"/>
</dbReference>
<keyword evidence="6" id="KW-1185">Reference proteome</keyword>
<evidence type="ECO:0000259" key="1">
    <source>
        <dbReference type="Pfam" id="PF00501"/>
    </source>
</evidence>
<reference evidence="4" key="2">
    <citation type="journal article" date="2015" name="PLoS ONE">
        <title>Lincosamide synthetase-a unique condensation system combining elements of nonribosomal peptide synthetase and mycothiol metabolism.</title>
        <authorList>
            <person name="Janata J."/>
            <person name="Kadlcik S."/>
            <person name="Koberska M."/>
            <person name="Ulanova D."/>
            <person name="Kamenik Z."/>
            <person name="Novak P."/>
            <person name="Kopecky J."/>
            <person name="Novotna J."/>
            <person name="Radojevic B."/>
            <person name="Plhackova K."/>
            <person name="Gazak R."/>
            <person name="Najmanova L."/>
        </authorList>
    </citation>
    <scope>NUCLEOTIDE SEQUENCE</scope>
    <source>
        <strain evidence="4">ATCC 15084</strain>
    </source>
</reference>
<dbReference type="AlphaFoldDB" id="D2X5V8"/>
<feature type="domain" description="AMP-binding enzyme C-terminal" evidence="2">
    <location>
        <begin position="418"/>
        <end position="490"/>
    </location>
</feature>
<dbReference type="Pfam" id="PF00501">
    <property type="entry name" value="AMP-binding"/>
    <property type="match status" value="1"/>
</dbReference>
<dbReference type="PROSITE" id="PS00455">
    <property type="entry name" value="AMP_BINDING"/>
    <property type="match status" value="1"/>
</dbReference>
<evidence type="ECO:0000313" key="6">
    <source>
        <dbReference type="Proteomes" id="UP000590647"/>
    </source>
</evidence>
<dbReference type="Gene3D" id="3.40.50.12780">
    <property type="entry name" value="N-terminal domain of ligase-like"/>
    <property type="match status" value="1"/>
</dbReference>
<dbReference type="InterPro" id="IPR042099">
    <property type="entry name" value="ANL_N_sf"/>
</dbReference>
<dbReference type="Proteomes" id="UP000590647">
    <property type="component" value="Unassembled WGS sequence"/>
</dbReference>